<proteinExistence type="predicted"/>
<sequence>MTRSRLLPADAEHWRQLIAGEVDDAWQRVRSGGWPAIQGTFAATVSWVIARHLVQHHQPFFAPIAAVVALNATRGERGTNALRMLAGVILGIVVAEAAVTVMGSGYVTLAVATLVSMLLALVLGSARMIIAQAAASAILTVATNAPGVGPARLIDALIGGGVALVVSQLLFPAAPLKLLHRDESAALAGMARSMHLAAEAIERNDDAPADRAVEQLRTVRDRLTELGKTRQLTLHTARRTPRWWLRREPIVQEEENAGQLDLLGSSCLALTRAIIAAGEAQLQSLKGAISELGDVLQALATAPTNRDVRQHAADEALRIARSTSQISPDAPEPERAVAWSMRQVAHDTIMFAGIDPEQ</sequence>
<feature type="transmembrane region" description="Helical" evidence="5">
    <location>
        <begin position="81"/>
        <end position="99"/>
    </location>
</feature>
<keyword evidence="2 5" id="KW-0812">Transmembrane</keyword>
<evidence type="ECO:0000256" key="4">
    <source>
        <dbReference type="ARBA" id="ARBA00023136"/>
    </source>
</evidence>
<evidence type="ECO:0000259" key="6">
    <source>
        <dbReference type="Pfam" id="PF13515"/>
    </source>
</evidence>
<dbReference type="EMBL" id="JBHSWH010000001">
    <property type="protein sequence ID" value="MFC6707053.1"/>
    <property type="molecule type" value="Genomic_DNA"/>
</dbReference>
<dbReference type="Pfam" id="PF13515">
    <property type="entry name" value="FUSC_2"/>
    <property type="match status" value="1"/>
</dbReference>
<keyword evidence="3 5" id="KW-1133">Transmembrane helix</keyword>
<evidence type="ECO:0000256" key="3">
    <source>
        <dbReference type="ARBA" id="ARBA00022989"/>
    </source>
</evidence>
<feature type="transmembrane region" description="Helical" evidence="5">
    <location>
        <begin position="105"/>
        <end position="122"/>
    </location>
</feature>
<keyword evidence="4 5" id="KW-0472">Membrane</keyword>
<feature type="domain" description="Integral membrane bound transporter" evidence="6">
    <location>
        <begin position="47"/>
        <end position="166"/>
    </location>
</feature>
<evidence type="ECO:0000313" key="7">
    <source>
        <dbReference type="EMBL" id="MFC6707053.1"/>
    </source>
</evidence>
<gene>
    <name evidence="7" type="ORF">ACFQDH_17790</name>
</gene>
<evidence type="ECO:0000256" key="2">
    <source>
        <dbReference type="ARBA" id="ARBA00022692"/>
    </source>
</evidence>
<accession>A0ABW2AJE6</accession>
<reference evidence="8" key="1">
    <citation type="journal article" date="2019" name="Int. J. Syst. Evol. Microbiol.">
        <title>The Global Catalogue of Microorganisms (GCM) 10K type strain sequencing project: providing services to taxonomists for standard genome sequencing and annotation.</title>
        <authorList>
            <consortium name="The Broad Institute Genomics Platform"/>
            <consortium name="The Broad Institute Genome Sequencing Center for Infectious Disease"/>
            <person name="Wu L."/>
            <person name="Ma J."/>
        </authorList>
    </citation>
    <scope>NUCLEOTIDE SEQUENCE [LARGE SCALE GENOMIC DNA]</scope>
    <source>
        <strain evidence="8">CCUG 58127</strain>
    </source>
</reference>
<comment type="subcellular location">
    <subcellularLocation>
        <location evidence="1">Membrane</location>
        <topology evidence="1">Multi-pass membrane protein</topology>
    </subcellularLocation>
</comment>
<evidence type="ECO:0000313" key="8">
    <source>
        <dbReference type="Proteomes" id="UP001596298"/>
    </source>
</evidence>
<comment type="caution">
    <text evidence="7">The sequence shown here is derived from an EMBL/GenBank/DDBJ whole genome shotgun (WGS) entry which is preliminary data.</text>
</comment>
<dbReference type="Proteomes" id="UP001596298">
    <property type="component" value="Unassembled WGS sequence"/>
</dbReference>
<organism evidence="7 8">
    <name type="scientific">Flexivirga alba</name>
    <dbReference type="NCBI Taxonomy" id="702742"/>
    <lineage>
        <taxon>Bacteria</taxon>
        <taxon>Bacillati</taxon>
        <taxon>Actinomycetota</taxon>
        <taxon>Actinomycetes</taxon>
        <taxon>Micrococcales</taxon>
        <taxon>Dermacoccaceae</taxon>
        <taxon>Flexivirga</taxon>
    </lineage>
</organism>
<evidence type="ECO:0000256" key="1">
    <source>
        <dbReference type="ARBA" id="ARBA00004141"/>
    </source>
</evidence>
<evidence type="ECO:0000256" key="5">
    <source>
        <dbReference type="SAM" id="Phobius"/>
    </source>
</evidence>
<name>A0ABW2AJE6_9MICO</name>
<keyword evidence="8" id="KW-1185">Reference proteome</keyword>
<dbReference type="InterPro" id="IPR049453">
    <property type="entry name" value="Memb_transporter_dom"/>
</dbReference>
<dbReference type="RefSeq" id="WP_382403723.1">
    <property type="nucleotide sequence ID" value="NZ_JBHSWH010000001.1"/>
</dbReference>
<protein>
    <submittedName>
        <fullName evidence="7">Aromatic acid exporter family protein</fullName>
    </submittedName>
</protein>
<feature type="transmembrane region" description="Helical" evidence="5">
    <location>
        <begin position="153"/>
        <end position="171"/>
    </location>
</feature>